<protein>
    <recommendedName>
        <fullName evidence="4">Terpene synthase metal-binding domain-containing protein</fullName>
    </recommendedName>
</protein>
<dbReference type="EMBL" id="KK915085">
    <property type="protein sequence ID" value="KDP24702.1"/>
    <property type="molecule type" value="Genomic_DNA"/>
</dbReference>
<dbReference type="OrthoDB" id="1877784at2759"/>
<dbReference type="AlphaFoldDB" id="A0A067JLF4"/>
<evidence type="ECO:0000259" key="4">
    <source>
        <dbReference type="Pfam" id="PF03936"/>
    </source>
</evidence>
<proteinExistence type="predicted"/>
<keyword evidence="6" id="KW-1185">Reference proteome</keyword>
<evidence type="ECO:0000256" key="3">
    <source>
        <dbReference type="ARBA" id="ARBA00023239"/>
    </source>
</evidence>
<keyword evidence="1" id="KW-0479">Metal-binding</keyword>
<dbReference type="InterPro" id="IPR050148">
    <property type="entry name" value="Terpene_synthase-like"/>
</dbReference>
<dbReference type="InterPro" id="IPR008949">
    <property type="entry name" value="Isoprenoid_synthase_dom_sf"/>
</dbReference>
<evidence type="ECO:0000313" key="5">
    <source>
        <dbReference type="EMBL" id="KDP24702.1"/>
    </source>
</evidence>
<name>A0A067JLF4_JATCU</name>
<organism evidence="5 6">
    <name type="scientific">Jatropha curcas</name>
    <name type="common">Barbados nut</name>
    <dbReference type="NCBI Taxonomy" id="180498"/>
    <lineage>
        <taxon>Eukaryota</taxon>
        <taxon>Viridiplantae</taxon>
        <taxon>Streptophyta</taxon>
        <taxon>Embryophyta</taxon>
        <taxon>Tracheophyta</taxon>
        <taxon>Spermatophyta</taxon>
        <taxon>Magnoliopsida</taxon>
        <taxon>eudicotyledons</taxon>
        <taxon>Gunneridae</taxon>
        <taxon>Pentapetalae</taxon>
        <taxon>rosids</taxon>
        <taxon>fabids</taxon>
        <taxon>Malpighiales</taxon>
        <taxon>Euphorbiaceae</taxon>
        <taxon>Crotonoideae</taxon>
        <taxon>Jatropheae</taxon>
        <taxon>Jatropha</taxon>
    </lineage>
</organism>
<accession>A0A067JLF4</accession>
<gene>
    <name evidence="5" type="ORF">JCGZ_25438</name>
</gene>
<evidence type="ECO:0000256" key="2">
    <source>
        <dbReference type="ARBA" id="ARBA00022842"/>
    </source>
</evidence>
<dbReference type="Proteomes" id="UP000027138">
    <property type="component" value="Unassembled WGS sequence"/>
</dbReference>
<dbReference type="GO" id="GO:0000287">
    <property type="term" value="F:magnesium ion binding"/>
    <property type="evidence" value="ECO:0007669"/>
    <property type="project" value="InterPro"/>
</dbReference>
<evidence type="ECO:0000313" key="6">
    <source>
        <dbReference type="Proteomes" id="UP000027138"/>
    </source>
</evidence>
<sequence length="252" mass="28832">MISLSDDTYDAYASMEEINAFTDAFERWNIGAIDQLPDYMKDLYKAFLDLFEETSNIGSKEGRSYCAYYTREEFKELLRAYRMEAQWFNDGYVPMFGEYLPNGATSSSYGVILAASFIGMEKFAGFKEYEWLKANPKIANAGKILGRLLNDIVSHKDEQKRGASRVECYTNEYGVTEEKAVEEILKICGNAWKDINEECMRPTSVSRPILECLLNLGRVTELVYKFDDAYTNPSSLKDKVISLYLDPFALSK</sequence>
<keyword evidence="3" id="KW-0456">Lyase</keyword>
<dbReference type="GO" id="GO:0010333">
    <property type="term" value="F:terpene synthase activity"/>
    <property type="evidence" value="ECO:0007669"/>
    <property type="project" value="InterPro"/>
</dbReference>
<dbReference type="PANTHER" id="PTHR31225:SF93">
    <property type="entry name" value="ALPHA-HUMULENE_(-)-(E)-BETA-CARYOPHYLLENE SYNTHASE"/>
    <property type="match status" value="1"/>
</dbReference>
<reference evidence="5 6" key="1">
    <citation type="journal article" date="2014" name="PLoS ONE">
        <title>Global Analysis of Gene Expression Profiles in Physic Nut (Jatropha curcas L.) Seedlings Exposed to Salt Stress.</title>
        <authorList>
            <person name="Zhang L."/>
            <person name="Zhang C."/>
            <person name="Wu P."/>
            <person name="Chen Y."/>
            <person name="Li M."/>
            <person name="Jiang H."/>
            <person name="Wu G."/>
        </authorList>
    </citation>
    <scope>NUCLEOTIDE SEQUENCE [LARGE SCALE GENOMIC DNA]</scope>
    <source>
        <strain evidence="6">cv. GZQX0401</strain>
        <tissue evidence="5">Young leaves</tissue>
    </source>
</reference>
<dbReference type="SUPFAM" id="SSF48576">
    <property type="entry name" value="Terpenoid synthases"/>
    <property type="match status" value="1"/>
</dbReference>
<dbReference type="Pfam" id="PF03936">
    <property type="entry name" value="Terpene_synth_C"/>
    <property type="match status" value="1"/>
</dbReference>
<dbReference type="STRING" id="180498.A0A067JLF4"/>
<dbReference type="GO" id="GO:0016114">
    <property type="term" value="P:terpenoid biosynthetic process"/>
    <property type="evidence" value="ECO:0007669"/>
    <property type="project" value="InterPro"/>
</dbReference>
<dbReference type="PANTHER" id="PTHR31225">
    <property type="entry name" value="OS04G0344100 PROTEIN-RELATED"/>
    <property type="match status" value="1"/>
</dbReference>
<evidence type="ECO:0000256" key="1">
    <source>
        <dbReference type="ARBA" id="ARBA00022723"/>
    </source>
</evidence>
<dbReference type="InterPro" id="IPR005630">
    <property type="entry name" value="Terpene_synthase_metal-bd"/>
</dbReference>
<keyword evidence="2" id="KW-0460">Magnesium</keyword>
<dbReference type="Gene3D" id="1.10.600.10">
    <property type="entry name" value="Farnesyl Diphosphate Synthase"/>
    <property type="match status" value="1"/>
</dbReference>
<feature type="domain" description="Terpene synthase metal-binding" evidence="4">
    <location>
        <begin position="1"/>
        <end position="194"/>
    </location>
</feature>